<dbReference type="EMBL" id="DSIY01000237">
    <property type="protein sequence ID" value="HEG91779.1"/>
    <property type="molecule type" value="Genomic_DNA"/>
</dbReference>
<dbReference type="InterPro" id="IPR010428">
    <property type="entry name" value="Zincin_1"/>
</dbReference>
<dbReference type="Pfam" id="PF06262">
    <property type="entry name" value="Zincin_1"/>
    <property type="match status" value="1"/>
</dbReference>
<gene>
    <name evidence="1" type="ORF">ENP34_10130</name>
</gene>
<comment type="caution">
    <text evidence="1">The sequence shown here is derived from an EMBL/GenBank/DDBJ whole genome shotgun (WGS) entry which is preliminary data.</text>
</comment>
<dbReference type="SUPFAM" id="SSF55486">
    <property type="entry name" value="Metalloproteases ('zincins'), catalytic domain"/>
    <property type="match status" value="1"/>
</dbReference>
<dbReference type="AlphaFoldDB" id="A0A831X113"/>
<sequence length="123" mass="14145">MLLSRQAFERLVVEALEELPPEIAAALENVEIVIEREPNYRHRRAAGIVRGTLFGLYEGVPLTERTSSYNLVPPDVITIFQGPICRRARTLEEVRQIVRDTVIHEVAHHFGISDERLRELGRY</sequence>
<dbReference type="CDD" id="cd12952">
    <property type="entry name" value="MMP_ACEL2062"/>
    <property type="match status" value="1"/>
</dbReference>
<protein>
    <submittedName>
        <fullName evidence="1">Metallopeptidase family protein</fullName>
    </submittedName>
</protein>
<dbReference type="InterPro" id="IPR038555">
    <property type="entry name" value="Zincin_1_sf"/>
</dbReference>
<reference evidence="1" key="1">
    <citation type="journal article" date="2020" name="mSystems">
        <title>Genome- and Community-Level Interaction Insights into Carbon Utilization and Element Cycling Functions of Hydrothermarchaeota in Hydrothermal Sediment.</title>
        <authorList>
            <person name="Zhou Z."/>
            <person name="Liu Y."/>
            <person name="Xu W."/>
            <person name="Pan J."/>
            <person name="Luo Z.H."/>
            <person name="Li M."/>
        </authorList>
    </citation>
    <scope>NUCLEOTIDE SEQUENCE [LARGE SCALE GENOMIC DNA]</scope>
    <source>
        <strain evidence="1">SpSt-210</strain>
    </source>
</reference>
<accession>A0A831X113</accession>
<organism evidence="1">
    <name type="scientific">Thermorudis peleae</name>
    <dbReference type="NCBI Taxonomy" id="1382356"/>
    <lineage>
        <taxon>Bacteria</taxon>
        <taxon>Pseudomonadati</taxon>
        <taxon>Thermomicrobiota</taxon>
        <taxon>Thermomicrobia</taxon>
        <taxon>Thermomicrobia incertae sedis</taxon>
        <taxon>Thermorudis</taxon>
    </lineage>
</organism>
<proteinExistence type="predicted"/>
<dbReference type="Gene3D" id="3.30.2010.20">
    <property type="match status" value="1"/>
</dbReference>
<evidence type="ECO:0000313" key="1">
    <source>
        <dbReference type="EMBL" id="HEG91779.1"/>
    </source>
</evidence>
<name>A0A831X113_9BACT</name>